<gene>
    <name evidence="16" type="primary">GPAT4</name>
</gene>
<evidence type="ECO:0000256" key="4">
    <source>
        <dbReference type="ARBA" id="ARBA00022516"/>
    </source>
</evidence>
<keyword evidence="9 14" id="KW-0472">Membrane</keyword>
<sequence length="451" mass="51784">MELFFNPFDNLLCILLGISFTVWFTLLLVFIIVPAIFGVSFGIRRLYMKTLLKIFEWATLRIERGAKEKNHHLYKPYSNAIIAREPTSLEEEIKEIRRSGSNKDLDSASEFEMSDIFYFARRGVESIMDDEVTKRFSAEELESWNLLTRSNNNFTYISLRLTVLWGLGLLIRYGFLLPLRYEPSDLTETACCCICFHYRMKNFLSEKVHLMCYRICVRALTAIITYHDSENKPKNGGICVANHTSPIDVIILASDGCYAMVGQIHGGLMGVIQRSMVKACPHVWFERSEVKDRHLVAKRLSDHVQDKSKLPILIFPEGTCINNTSVMMFKKGSFEIGATVYPVAIKYDPRFGDAFWNSSKFGMVSYLLRMMSSWAIVCSVWYLPPMSREEGEDAVQFANRVKAAIARQGGLVDLLWDGGLKREKVKDTFKEEQQKLYSKMLVGTQEDRSRS</sequence>
<evidence type="ECO:0000256" key="9">
    <source>
        <dbReference type="ARBA" id="ARBA00023136"/>
    </source>
</evidence>
<evidence type="ECO:0000256" key="11">
    <source>
        <dbReference type="ARBA" id="ARBA00023264"/>
    </source>
</evidence>
<keyword evidence="7 14" id="KW-1133">Transmembrane helix</keyword>
<evidence type="ECO:0000256" key="10">
    <source>
        <dbReference type="ARBA" id="ARBA00023209"/>
    </source>
</evidence>
<organism evidence="16 17">
    <name type="scientific">Nothobranchius furzeri</name>
    <name type="common">Turquoise killifish</name>
    <dbReference type="NCBI Taxonomy" id="105023"/>
    <lineage>
        <taxon>Eukaryota</taxon>
        <taxon>Metazoa</taxon>
        <taxon>Chordata</taxon>
        <taxon>Craniata</taxon>
        <taxon>Vertebrata</taxon>
        <taxon>Euteleostomi</taxon>
        <taxon>Actinopterygii</taxon>
        <taxon>Neopterygii</taxon>
        <taxon>Teleostei</taxon>
        <taxon>Neoteleostei</taxon>
        <taxon>Acanthomorphata</taxon>
        <taxon>Ovalentaria</taxon>
        <taxon>Atherinomorphae</taxon>
        <taxon>Cyprinodontiformes</taxon>
        <taxon>Nothobranchiidae</taxon>
        <taxon>Nothobranchius</taxon>
    </lineage>
</organism>
<dbReference type="GO" id="GO:0019432">
    <property type="term" value="P:triglyceride biosynthetic process"/>
    <property type="evidence" value="ECO:0007669"/>
    <property type="project" value="TreeGrafter"/>
</dbReference>
<dbReference type="SMART" id="SM00563">
    <property type="entry name" value="PlsC"/>
    <property type="match status" value="1"/>
</dbReference>
<evidence type="ECO:0000256" key="12">
    <source>
        <dbReference type="ARBA" id="ARBA00023315"/>
    </source>
</evidence>
<evidence type="ECO:0000256" key="2">
    <source>
        <dbReference type="ARBA" id="ARBA00005189"/>
    </source>
</evidence>
<dbReference type="Ensembl" id="ENSNFUT00015050718.1">
    <property type="protein sequence ID" value="ENSNFUP00015048611.1"/>
    <property type="gene ID" value="ENSNFUG00015022700.1"/>
</dbReference>
<evidence type="ECO:0000256" key="8">
    <source>
        <dbReference type="ARBA" id="ARBA00023098"/>
    </source>
</evidence>
<dbReference type="InterPro" id="IPR002123">
    <property type="entry name" value="Plipid/glycerol_acylTrfase"/>
</dbReference>
<dbReference type="Proteomes" id="UP000694548">
    <property type="component" value="Chromosome sgr18"/>
</dbReference>
<keyword evidence="6 14" id="KW-0812">Transmembrane</keyword>
<reference evidence="16" key="3">
    <citation type="submission" date="2025-09" db="UniProtKB">
        <authorList>
            <consortium name="Ensembl"/>
        </authorList>
    </citation>
    <scope>IDENTIFICATION</scope>
</reference>
<evidence type="ECO:0000256" key="13">
    <source>
        <dbReference type="ARBA" id="ARBA00025707"/>
    </source>
</evidence>
<dbReference type="CDD" id="cd07991">
    <property type="entry name" value="LPLAT_LPCAT1-like"/>
    <property type="match status" value="1"/>
</dbReference>
<evidence type="ECO:0000259" key="15">
    <source>
        <dbReference type="SMART" id="SM00563"/>
    </source>
</evidence>
<keyword evidence="5" id="KW-0808">Transferase</keyword>
<feature type="transmembrane region" description="Helical" evidence="14">
    <location>
        <begin position="154"/>
        <end position="175"/>
    </location>
</feature>
<reference evidence="16" key="2">
    <citation type="submission" date="2025-08" db="UniProtKB">
        <authorList>
            <consortium name="Ensembl"/>
        </authorList>
    </citation>
    <scope>IDENTIFICATION</scope>
</reference>
<evidence type="ECO:0000256" key="14">
    <source>
        <dbReference type="SAM" id="Phobius"/>
    </source>
</evidence>
<keyword evidence="11" id="KW-1208">Phospholipid metabolism</keyword>
<proteinExistence type="inferred from homology"/>
<dbReference type="AlphaFoldDB" id="A0A8C6PVD2"/>
<keyword evidence="8" id="KW-0443">Lipid metabolism</keyword>
<name>A0A8C6PVD2_NOTFU</name>
<dbReference type="Pfam" id="PF01553">
    <property type="entry name" value="Acyltransferase"/>
    <property type="match status" value="1"/>
</dbReference>
<evidence type="ECO:0000256" key="5">
    <source>
        <dbReference type="ARBA" id="ARBA00022679"/>
    </source>
</evidence>
<feature type="transmembrane region" description="Helical" evidence="14">
    <location>
        <begin position="20"/>
        <end position="43"/>
    </location>
</feature>
<comment type="subcellular location">
    <subcellularLocation>
        <location evidence="1">Membrane</location>
    </subcellularLocation>
</comment>
<keyword evidence="17" id="KW-1185">Reference proteome</keyword>
<keyword evidence="12" id="KW-0012">Acyltransferase</keyword>
<evidence type="ECO:0000313" key="16">
    <source>
        <dbReference type="Ensembl" id="ENSNFUP00015048611.1"/>
    </source>
</evidence>
<evidence type="ECO:0000256" key="3">
    <source>
        <dbReference type="ARBA" id="ARBA00008655"/>
    </source>
</evidence>
<reference evidence="16" key="1">
    <citation type="submission" date="2014-08" db="EMBL/GenBank/DDBJ databases">
        <authorList>
            <person name="Senf B."/>
            <person name="Petzold A."/>
            <person name="Downie B.R."/>
            <person name="Koch P."/>
            <person name="Platzer M."/>
        </authorList>
    </citation>
    <scope>NUCLEOTIDE SEQUENCE [LARGE SCALE GENOMIC DNA]</scope>
    <source>
        <strain evidence="16">GRZ</strain>
    </source>
</reference>
<protein>
    <submittedName>
        <fullName evidence="16">Glycerol-3-phosphate acyltransferase 4</fullName>
    </submittedName>
</protein>
<comment type="pathway">
    <text evidence="2">Lipid metabolism.</text>
</comment>
<dbReference type="SUPFAM" id="SSF69593">
    <property type="entry name" value="Glycerol-3-phosphate (1)-acyltransferase"/>
    <property type="match status" value="1"/>
</dbReference>
<dbReference type="PANTHER" id="PTHR23063">
    <property type="entry name" value="PHOSPHOLIPID ACYLTRANSFERASE"/>
    <property type="match status" value="1"/>
</dbReference>
<dbReference type="GO" id="GO:0008654">
    <property type="term" value="P:phospholipid biosynthetic process"/>
    <property type="evidence" value="ECO:0007669"/>
    <property type="project" value="UniProtKB-KW"/>
</dbReference>
<evidence type="ECO:0000256" key="6">
    <source>
        <dbReference type="ARBA" id="ARBA00022692"/>
    </source>
</evidence>
<keyword evidence="4" id="KW-0444">Lipid biosynthesis</keyword>
<comment type="similarity">
    <text evidence="3">Belongs to the 1-acyl-sn-glycerol-3-phosphate acyltransferase family.</text>
</comment>
<keyword evidence="10" id="KW-0594">Phospholipid biosynthesis</keyword>
<dbReference type="GO" id="GO:0005783">
    <property type="term" value="C:endoplasmic reticulum"/>
    <property type="evidence" value="ECO:0007669"/>
    <property type="project" value="TreeGrafter"/>
</dbReference>
<comment type="pathway">
    <text evidence="13">Phospholipid metabolism.</text>
</comment>
<dbReference type="PANTHER" id="PTHR23063:SF37">
    <property type="entry name" value="GLYCEROL-3-PHOSPHATE ACYLTRANSFERASE 4"/>
    <property type="match status" value="1"/>
</dbReference>
<dbReference type="GeneTree" id="ENSGT01030000234574"/>
<evidence type="ECO:0000256" key="1">
    <source>
        <dbReference type="ARBA" id="ARBA00004370"/>
    </source>
</evidence>
<accession>A0A8C6PVD2</accession>
<evidence type="ECO:0000256" key="7">
    <source>
        <dbReference type="ARBA" id="ARBA00022989"/>
    </source>
</evidence>
<dbReference type="InterPro" id="IPR045252">
    <property type="entry name" value="LPCAT1-like"/>
</dbReference>
<feature type="domain" description="Phospholipid/glycerol acyltransferase" evidence="15">
    <location>
        <begin position="237"/>
        <end position="348"/>
    </location>
</feature>
<evidence type="ECO:0000313" key="17">
    <source>
        <dbReference type="Proteomes" id="UP000694548"/>
    </source>
</evidence>
<dbReference type="GO" id="GO:0016020">
    <property type="term" value="C:membrane"/>
    <property type="evidence" value="ECO:0007669"/>
    <property type="project" value="UniProtKB-SubCell"/>
</dbReference>
<dbReference type="GO" id="GO:0004366">
    <property type="term" value="F:glycerol-3-phosphate O-acyltransferase activity"/>
    <property type="evidence" value="ECO:0007669"/>
    <property type="project" value="TreeGrafter"/>
</dbReference>